<dbReference type="EMBL" id="QRTW01000039">
    <property type="protein sequence ID" value="RGR09256.1"/>
    <property type="molecule type" value="Genomic_DNA"/>
</dbReference>
<sequence>MRKLVIIFMLVGIANIVRAQSPINSIYKEIREKWEQYNKDSITIEVGRMLNLFEKGGVFTQDIVEKKYMGLVYVLSDDEDCTSVSCSDPAVFPAVWYGTDQGICMMGLRTRGILESKRPLSNYVEAYLKRMPIVNESATRYAVMTDFSNGLAPYEEEDQCFVIDNNGSASYVRKNGDYIIGLSISYDKSNIMISVFDVTGQEKLLNLESFLENSTPQSAQYSEQTKQKLENLRAEEKERNEFSEMIEAIVNSKKLSTYYHNRDMFILSSGLFRDDLEVKYGNKDMLILAMPLDGITDYIEFTRQTFDGETAHPVIFEFNIRKEGCYGSATFNYEKGKWVLDSIQVVEN</sequence>
<name>A0A412DD24_BACSE</name>
<dbReference type="RefSeq" id="WP_117904811.1">
    <property type="nucleotide sequence ID" value="NZ_JADNPL010000025.1"/>
</dbReference>
<dbReference type="Proteomes" id="UP000283310">
    <property type="component" value="Unassembled WGS sequence"/>
</dbReference>
<protein>
    <submittedName>
        <fullName evidence="1">Uncharacterized protein</fullName>
    </submittedName>
</protein>
<evidence type="ECO:0000313" key="1">
    <source>
        <dbReference type="EMBL" id="RGR09256.1"/>
    </source>
</evidence>
<evidence type="ECO:0000313" key="2">
    <source>
        <dbReference type="Proteomes" id="UP000283310"/>
    </source>
</evidence>
<gene>
    <name evidence="1" type="ORF">DWY65_14945</name>
</gene>
<dbReference type="AlphaFoldDB" id="A0A412DD24"/>
<organism evidence="1 2">
    <name type="scientific">Bacteroides stercoris</name>
    <dbReference type="NCBI Taxonomy" id="46506"/>
    <lineage>
        <taxon>Bacteria</taxon>
        <taxon>Pseudomonadati</taxon>
        <taxon>Bacteroidota</taxon>
        <taxon>Bacteroidia</taxon>
        <taxon>Bacteroidales</taxon>
        <taxon>Bacteroidaceae</taxon>
        <taxon>Bacteroides</taxon>
    </lineage>
</organism>
<reference evidence="1 2" key="1">
    <citation type="submission" date="2018-08" db="EMBL/GenBank/DDBJ databases">
        <title>A genome reference for cultivated species of the human gut microbiota.</title>
        <authorList>
            <person name="Zou Y."/>
            <person name="Xue W."/>
            <person name="Luo G."/>
        </authorList>
    </citation>
    <scope>NUCLEOTIDE SEQUENCE [LARGE SCALE GENOMIC DNA]</scope>
    <source>
        <strain evidence="1 2">AF26-20BH</strain>
    </source>
</reference>
<accession>A0A412DD24</accession>
<proteinExistence type="predicted"/>
<comment type="caution">
    <text evidence="1">The sequence shown here is derived from an EMBL/GenBank/DDBJ whole genome shotgun (WGS) entry which is preliminary data.</text>
</comment>